<reference evidence="4" key="1">
    <citation type="submission" date="2017-05" db="EMBL/GenBank/DDBJ databases">
        <title>Complete and WGS of Bordetella genogroups.</title>
        <authorList>
            <person name="Spilker T."/>
            <person name="Lipuma J."/>
        </authorList>
    </citation>
    <scope>NUCLEOTIDE SEQUENCE [LARGE SCALE GENOMIC DNA]</scope>
    <source>
        <strain evidence="4">AU8856</strain>
    </source>
</reference>
<dbReference type="InterPro" id="IPR042100">
    <property type="entry name" value="Bug_dom1"/>
</dbReference>
<comment type="similarity">
    <text evidence="1">Belongs to the UPF0065 (bug) family.</text>
</comment>
<evidence type="ECO:0000256" key="2">
    <source>
        <dbReference type="SAM" id="SignalP"/>
    </source>
</evidence>
<dbReference type="Gene3D" id="3.40.190.150">
    <property type="entry name" value="Bordetella uptake gene, domain 1"/>
    <property type="match status" value="1"/>
</dbReference>
<sequence>MKILNRLSAAALAIGLAFNAQAEWPVRPIKIVVPFPPGNASDVAMRIVGEKLSGELGQPVVVENRTGAGGVIGTAYGAKQPADGYTISMGSTGPLAIAPALRAATVPYSPEKDFVAVGAIAWAPQVLVVRKDIPVKDFKEFLAYAKRPGTLLRYGSAGNGTTGHLVVSQLLRQTGIKADHIPYQGGGKALVDLMGGQLDFMSDNVPIVQAPLNSGQIRAIGVASSERMPLMPNIPTLKEQGVENFDLQGWILLIVPAGTPEPVVRRLGDATDAIMKMTDVRRRLNDLGLVPMDMPREKLAGFIQAESRKWQDVVRQSGAADTVR</sequence>
<comment type="caution">
    <text evidence="3">The sequence shown here is derived from an EMBL/GenBank/DDBJ whole genome shotgun (WGS) entry which is preliminary data.</text>
</comment>
<dbReference type="PIRSF" id="PIRSF017082">
    <property type="entry name" value="YflP"/>
    <property type="match status" value="1"/>
</dbReference>
<dbReference type="InterPro" id="IPR005064">
    <property type="entry name" value="BUG"/>
</dbReference>
<organism evidence="3 4">
    <name type="scientific">Bordetella genomosp. 11</name>
    <dbReference type="NCBI Taxonomy" id="1416808"/>
    <lineage>
        <taxon>Bacteria</taxon>
        <taxon>Pseudomonadati</taxon>
        <taxon>Pseudomonadota</taxon>
        <taxon>Betaproteobacteria</taxon>
        <taxon>Burkholderiales</taxon>
        <taxon>Alcaligenaceae</taxon>
        <taxon>Bordetella</taxon>
    </lineage>
</organism>
<dbReference type="PANTHER" id="PTHR42928:SF5">
    <property type="entry name" value="BLR1237 PROTEIN"/>
    <property type="match status" value="1"/>
</dbReference>
<evidence type="ECO:0000313" key="4">
    <source>
        <dbReference type="Proteomes" id="UP000215767"/>
    </source>
</evidence>
<evidence type="ECO:0000256" key="1">
    <source>
        <dbReference type="ARBA" id="ARBA00006987"/>
    </source>
</evidence>
<keyword evidence="4" id="KW-1185">Reference proteome</keyword>
<accession>A0A261UMD1</accession>
<dbReference type="PANTHER" id="PTHR42928">
    <property type="entry name" value="TRICARBOXYLATE-BINDING PROTEIN"/>
    <property type="match status" value="1"/>
</dbReference>
<keyword evidence="2" id="KW-0732">Signal</keyword>
<dbReference type="OrthoDB" id="8629060at2"/>
<dbReference type="CDD" id="cd07012">
    <property type="entry name" value="PBP2_Bug_TTT"/>
    <property type="match status" value="1"/>
</dbReference>
<gene>
    <name evidence="3" type="ORF">CAL28_26510</name>
</gene>
<dbReference type="Proteomes" id="UP000215767">
    <property type="component" value="Unassembled WGS sequence"/>
</dbReference>
<protein>
    <submittedName>
        <fullName evidence="3">Uncharacterized protein</fullName>
    </submittedName>
</protein>
<dbReference type="Gene3D" id="3.40.190.10">
    <property type="entry name" value="Periplasmic binding protein-like II"/>
    <property type="match status" value="1"/>
</dbReference>
<dbReference type="AlphaFoldDB" id="A0A261UMD1"/>
<dbReference type="SUPFAM" id="SSF53850">
    <property type="entry name" value="Periplasmic binding protein-like II"/>
    <property type="match status" value="1"/>
</dbReference>
<dbReference type="RefSeq" id="WP_094844069.1">
    <property type="nucleotide sequence ID" value="NZ_NEVS01000004.1"/>
</dbReference>
<name>A0A261UMD1_9BORD</name>
<feature type="chain" id="PRO_5012605086" evidence="2">
    <location>
        <begin position="23"/>
        <end position="324"/>
    </location>
</feature>
<dbReference type="Pfam" id="PF03401">
    <property type="entry name" value="TctC"/>
    <property type="match status" value="1"/>
</dbReference>
<dbReference type="EMBL" id="NEVS01000004">
    <property type="protein sequence ID" value="OZI62697.1"/>
    <property type="molecule type" value="Genomic_DNA"/>
</dbReference>
<evidence type="ECO:0000313" key="3">
    <source>
        <dbReference type="EMBL" id="OZI62697.1"/>
    </source>
</evidence>
<feature type="signal peptide" evidence="2">
    <location>
        <begin position="1"/>
        <end position="22"/>
    </location>
</feature>
<proteinExistence type="inferred from homology"/>